<feature type="domain" description="Tetrapyrrole biosynthesis glutamyl-tRNA reductase dimerisation" evidence="10">
    <location>
        <begin position="334"/>
        <end position="432"/>
    </location>
</feature>
<dbReference type="SUPFAM" id="SSF69742">
    <property type="entry name" value="Glutamyl tRNA-reductase catalytic, N-terminal domain"/>
    <property type="match status" value="1"/>
</dbReference>
<evidence type="ECO:0000256" key="7">
    <source>
        <dbReference type="ARBA" id="ARBA00047464"/>
    </source>
</evidence>
<dbReference type="PIRSF" id="PIRSF000445">
    <property type="entry name" value="4pyrrol_synth_GluRdtase"/>
    <property type="match status" value="1"/>
</dbReference>
<feature type="binding site" evidence="8">
    <location>
        <begin position="114"/>
        <end position="116"/>
    </location>
    <ligand>
        <name>substrate</name>
    </ligand>
</feature>
<evidence type="ECO:0000256" key="8">
    <source>
        <dbReference type="HAMAP-Rule" id="MF_00087"/>
    </source>
</evidence>
<dbReference type="Pfam" id="PF01488">
    <property type="entry name" value="Shikimate_DH"/>
    <property type="match status" value="1"/>
</dbReference>
<accession>A0ABV6M1A2</accession>
<keyword evidence="6 8" id="KW-0627">Porphyrin biosynthesis</keyword>
<dbReference type="PANTHER" id="PTHR43013:SF1">
    <property type="entry name" value="GLUTAMYL-TRNA REDUCTASE"/>
    <property type="match status" value="1"/>
</dbReference>
<dbReference type="InterPro" id="IPR036343">
    <property type="entry name" value="GluRdtase_N_sf"/>
</dbReference>
<dbReference type="InterPro" id="IPR015895">
    <property type="entry name" value="4pyrrol_synth_GluRdtase_N"/>
</dbReference>
<dbReference type="InterPro" id="IPR015896">
    <property type="entry name" value="4pyrrol_synth_GluRdtase_dimer"/>
</dbReference>
<organism evidence="13 14">
    <name type="scientific">Phytohabitans kaempferiae</name>
    <dbReference type="NCBI Taxonomy" id="1620943"/>
    <lineage>
        <taxon>Bacteria</taxon>
        <taxon>Bacillati</taxon>
        <taxon>Actinomycetota</taxon>
        <taxon>Actinomycetes</taxon>
        <taxon>Micromonosporales</taxon>
        <taxon>Micromonosporaceae</taxon>
    </lineage>
</organism>
<comment type="similarity">
    <text evidence="2 8 9">Belongs to the glutamyl-tRNA reductase family.</text>
</comment>
<comment type="caution">
    <text evidence="13">The sequence shown here is derived from an EMBL/GenBank/DDBJ whole genome shotgun (WGS) entry which is preliminary data.</text>
</comment>
<feature type="binding site" evidence="8">
    <location>
        <position position="109"/>
    </location>
    <ligand>
        <name>substrate</name>
    </ligand>
</feature>
<name>A0ABV6M1A2_9ACTN</name>
<comment type="domain">
    <text evidence="8">Possesses an unusual extended V-shaped dimeric structure with each monomer consisting of three distinct domains arranged along a curved 'spinal' alpha-helix. The N-terminal catalytic domain specifically recognizes the glutamate moiety of the substrate. The second domain is the NADPH-binding domain, and the third C-terminal domain is responsible for dimerization.</text>
</comment>
<dbReference type="HAMAP" id="MF_00087">
    <property type="entry name" value="Glu_tRNA_reductase"/>
    <property type="match status" value="1"/>
</dbReference>
<feature type="site" description="Important for activity" evidence="8">
    <location>
        <position position="99"/>
    </location>
</feature>
<feature type="active site" description="Nucleophile" evidence="8">
    <location>
        <position position="50"/>
    </location>
</feature>
<feature type="binding site" evidence="8">
    <location>
        <begin position="205"/>
        <end position="210"/>
    </location>
    <ligand>
        <name>NADP(+)</name>
        <dbReference type="ChEBI" id="CHEBI:58349"/>
    </ligand>
</feature>
<protein>
    <recommendedName>
        <fullName evidence="3 8">Glutamyl-tRNA reductase</fullName>
        <shortName evidence="8">GluTR</shortName>
        <ecNumber evidence="3 8">1.2.1.70</ecNumber>
    </recommendedName>
</protein>
<evidence type="ECO:0000256" key="9">
    <source>
        <dbReference type="RuleBase" id="RU000584"/>
    </source>
</evidence>
<dbReference type="EMBL" id="JBHLUH010000012">
    <property type="protein sequence ID" value="MFC0528283.1"/>
    <property type="molecule type" value="Genomic_DNA"/>
</dbReference>
<comment type="catalytic activity">
    <reaction evidence="7 8 9">
        <text>(S)-4-amino-5-oxopentanoate + tRNA(Glu) + NADP(+) = L-glutamyl-tRNA(Glu) + NADPH + H(+)</text>
        <dbReference type="Rhea" id="RHEA:12344"/>
        <dbReference type="Rhea" id="RHEA-COMP:9663"/>
        <dbReference type="Rhea" id="RHEA-COMP:9680"/>
        <dbReference type="ChEBI" id="CHEBI:15378"/>
        <dbReference type="ChEBI" id="CHEBI:57501"/>
        <dbReference type="ChEBI" id="CHEBI:57783"/>
        <dbReference type="ChEBI" id="CHEBI:58349"/>
        <dbReference type="ChEBI" id="CHEBI:78442"/>
        <dbReference type="ChEBI" id="CHEBI:78520"/>
        <dbReference type="EC" id="1.2.1.70"/>
    </reaction>
</comment>
<evidence type="ECO:0000259" key="10">
    <source>
        <dbReference type="Pfam" id="PF00745"/>
    </source>
</evidence>
<keyword evidence="5 8" id="KW-0560">Oxidoreductase</keyword>
<reference evidence="13 14" key="1">
    <citation type="submission" date="2024-09" db="EMBL/GenBank/DDBJ databases">
        <authorList>
            <person name="Sun Q."/>
            <person name="Mori K."/>
        </authorList>
    </citation>
    <scope>NUCLEOTIDE SEQUENCE [LARGE SCALE GENOMIC DNA]</scope>
    <source>
        <strain evidence="13 14">TBRC 3947</strain>
    </source>
</reference>
<comment type="subunit">
    <text evidence="8">Homodimer.</text>
</comment>
<proteinExistence type="inferred from homology"/>
<evidence type="ECO:0000256" key="3">
    <source>
        <dbReference type="ARBA" id="ARBA00012970"/>
    </source>
</evidence>
<feature type="domain" description="Quinate/shikimate 5-dehydrogenase/glutamyl-tRNA reductase" evidence="11">
    <location>
        <begin position="193"/>
        <end position="318"/>
    </location>
</feature>
<evidence type="ECO:0000256" key="2">
    <source>
        <dbReference type="ARBA" id="ARBA00005916"/>
    </source>
</evidence>
<gene>
    <name evidence="8" type="primary">hemA</name>
    <name evidence="13" type="ORF">ACFFIA_11485</name>
</gene>
<keyword evidence="14" id="KW-1185">Reference proteome</keyword>
<dbReference type="SUPFAM" id="SSF51735">
    <property type="entry name" value="NAD(P)-binding Rossmann-fold domains"/>
    <property type="match status" value="1"/>
</dbReference>
<evidence type="ECO:0000256" key="4">
    <source>
        <dbReference type="ARBA" id="ARBA00022857"/>
    </source>
</evidence>
<dbReference type="Gene3D" id="3.30.460.30">
    <property type="entry name" value="Glutamyl-tRNA reductase, N-terminal domain"/>
    <property type="match status" value="1"/>
</dbReference>
<keyword evidence="4 8" id="KW-0521">NADP</keyword>
<dbReference type="PROSITE" id="PS00747">
    <property type="entry name" value="GLUTR"/>
    <property type="match status" value="1"/>
</dbReference>
<sequence>MNLIVVGASYRTAPVSILEQIAVAPADLAGVLDRLLAQSYVSEAVVLSTCNRVEVYAAVNGFHGGLGEICGVLGERAGRTAADLADHLYVHYDEAAVQHAFRVASGLDSMVVGEAQILGQLRDAYQAAIDHESAGRLLHELMQQALRVGKRAHTETGIDRAGQSVVTAALGVAASALAGGHECLLGVDCEHPVGDLAGRPALVIGAGAMGSLSLATLARSGAGPLTVTNRGADRAERLATAYGATAVPFADLPAAIAAVDVVATATASTEHVLTREAVARAVEGRDRPLVILDLAVPRDVEPAAAEVPGVVVIDIDRLAASLRTGPAAADEAAVDEIVATEVEAFLAWLRGADVAPTVAALRTRADDVVTAELRRLAQRRPDLTDEQRADVAHTVHRVVQRLLHSPTVRVRQLAAEPGGDQYTALLRELFDLEVPRSAQAGEVPDLEENQ</sequence>
<comment type="miscellaneous">
    <text evidence="8">During catalysis, the active site Cys acts as a nucleophile attacking the alpha-carbonyl group of tRNA-bound glutamate with the formation of a thioester intermediate between enzyme and glutamate, and the concomitant release of tRNA(Glu). The thioester intermediate is finally reduced by direct hydride transfer from NADPH, to form the product GSA.</text>
</comment>
<dbReference type="InterPro" id="IPR000343">
    <property type="entry name" value="4pyrrol_synth_GluRdtase"/>
</dbReference>
<evidence type="ECO:0000313" key="14">
    <source>
        <dbReference type="Proteomes" id="UP001589867"/>
    </source>
</evidence>
<dbReference type="InterPro" id="IPR006151">
    <property type="entry name" value="Shikm_DH/Glu-tRNA_Rdtase"/>
</dbReference>
<dbReference type="Proteomes" id="UP001589867">
    <property type="component" value="Unassembled WGS sequence"/>
</dbReference>
<evidence type="ECO:0000259" key="11">
    <source>
        <dbReference type="Pfam" id="PF01488"/>
    </source>
</evidence>
<evidence type="ECO:0000256" key="1">
    <source>
        <dbReference type="ARBA" id="ARBA00005059"/>
    </source>
</evidence>
<dbReference type="GO" id="GO:0008883">
    <property type="term" value="F:glutamyl-tRNA reductase activity"/>
    <property type="evidence" value="ECO:0007669"/>
    <property type="project" value="UniProtKB-EC"/>
</dbReference>
<dbReference type="Gene3D" id="3.40.50.720">
    <property type="entry name" value="NAD(P)-binding Rossmann-like Domain"/>
    <property type="match status" value="1"/>
</dbReference>
<dbReference type="NCBIfam" id="TIGR01035">
    <property type="entry name" value="hemA"/>
    <property type="match status" value="1"/>
</dbReference>
<feature type="binding site" evidence="8">
    <location>
        <begin position="49"/>
        <end position="52"/>
    </location>
    <ligand>
        <name>substrate</name>
    </ligand>
</feature>
<feature type="binding site" evidence="8">
    <location>
        <position position="120"/>
    </location>
    <ligand>
        <name>substrate</name>
    </ligand>
</feature>
<evidence type="ECO:0000256" key="6">
    <source>
        <dbReference type="ARBA" id="ARBA00023244"/>
    </source>
</evidence>
<dbReference type="CDD" id="cd05213">
    <property type="entry name" value="NAD_bind_Glutamyl_tRNA_reduct"/>
    <property type="match status" value="1"/>
</dbReference>
<dbReference type="InterPro" id="IPR036291">
    <property type="entry name" value="NAD(P)-bd_dom_sf"/>
</dbReference>
<dbReference type="InterPro" id="IPR018214">
    <property type="entry name" value="GluRdtase_CS"/>
</dbReference>
<dbReference type="Pfam" id="PF00745">
    <property type="entry name" value="GlutR_dimer"/>
    <property type="match status" value="1"/>
</dbReference>
<dbReference type="SUPFAM" id="SSF69075">
    <property type="entry name" value="Glutamyl tRNA-reductase dimerization domain"/>
    <property type="match status" value="1"/>
</dbReference>
<feature type="domain" description="Glutamyl-tRNA reductase N-terminal" evidence="12">
    <location>
        <begin position="6"/>
        <end position="156"/>
    </location>
</feature>
<dbReference type="EC" id="1.2.1.70" evidence="3 8"/>
<dbReference type="PANTHER" id="PTHR43013">
    <property type="entry name" value="GLUTAMYL-TRNA REDUCTASE"/>
    <property type="match status" value="1"/>
</dbReference>
<dbReference type="Pfam" id="PF05201">
    <property type="entry name" value="GlutR_N"/>
    <property type="match status" value="1"/>
</dbReference>
<dbReference type="NCBIfam" id="NF000744">
    <property type="entry name" value="PRK00045.1-3"/>
    <property type="match status" value="1"/>
</dbReference>
<comment type="pathway">
    <text evidence="1 8 9">Porphyrin-containing compound metabolism; protoporphyrin-IX biosynthesis; 5-aminolevulinate from L-glutamyl-tRNA(Glu): step 1/2.</text>
</comment>
<evidence type="ECO:0000259" key="12">
    <source>
        <dbReference type="Pfam" id="PF05201"/>
    </source>
</evidence>
<dbReference type="InterPro" id="IPR036453">
    <property type="entry name" value="GluRdtase_dimer_dom_sf"/>
</dbReference>
<evidence type="ECO:0000313" key="13">
    <source>
        <dbReference type="EMBL" id="MFC0528283.1"/>
    </source>
</evidence>
<dbReference type="RefSeq" id="WP_377249588.1">
    <property type="nucleotide sequence ID" value="NZ_JBHLUH010000012.1"/>
</dbReference>
<comment type="function">
    <text evidence="8">Catalyzes the NADPH-dependent reduction of glutamyl-tRNA(Glu) to glutamate 1-semialdehyde (GSA).</text>
</comment>
<evidence type="ECO:0000256" key="5">
    <source>
        <dbReference type="ARBA" id="ARBA00023002"/>
    </source>
</evidence>